<dbReference type="Gene3D" id="3.30.200.20">
    <property type="entry name" value="Phosphorylase Kinase, domain 1"/>
    <property type="match status" value="1"/>
</dbReference>
<feature type="region of interest" description="Disordered" evidence="1">
    <location>
        <begin position="232"/>
        <end position="275"/>
    </location>
</feature>
<evidence type="ECO:0000313" key="5">
    <source>
        <dbReference type="EnsemblProtists" id="Phyra79691"/>
    </source>
</evidence>
<dbReference type="PROSITE" id="PS50011">
    <property type="entry name" value="PROTEIN_KINASE_DOM"/>
    <property type="match status" value="1"/>
</dbReference>
<proteinExistence type="predicted"/>
<dbReference type="SUPFAM" id="SSF56112">
    <property type="entry name" value="Protein kinase-like (PK-like)"/>
    <property type="match status" value="1"/>
</dbReference>
<dbReference type="STRING" id="164328.H3GRZ4"/>
<dbReference type="PANTHER" id="PTHR44329">
    <property type="entry name" value="SERINE/THREONINE-PROTEIN KINASE TNNI3K-RELATED"/>
    <property type="match status" value="1"/>
</dbReference>
<evidence type="ECO:0000259" key="4">
    <source>
        <dbReference type="PROSITE" id="PS50011"/>
    </source>
</evidence>
<feature type="compositionally biased region" description="Low complexity" evidence="1">
    <location>
        <begin position="241"/>
        <end position="252"/>
    </location>
</feature>
<dbReference type="AlphaFoldDB" id="H3GRZ4"/>
<protein>
    <recommendedName>
        <fullName evidence="4">Protein kinase domain-containing protein</fullName>
    </recommendedName>
</protein>
<feature type="compositionally biased region" description="Polar residues" evidence="1">
    <location>
        <begin position="256"/>
        <end position="270"/>
    </location>
</feature>
<keyword evidence="6" id="KW-1185">Reference proteome</keyword>
<evidence type="ECO:0000313" key="6">
    <source>
        <dbReference type="Proteomes" id="UP000005238"/>
    </source>
</evidence>
<dbReference type="VEuPathDB" id="FungiDB:KRP23_11025"/>
<dbReference type="OMA" id="QYHNVIH"/>
<feature type="chain" id="PRO_5003587661" description="Protein kinase domain-containing protein" evidence="3">
    <location>
        <begin position="23"/>
        <end position="588"/>
    </location>
</feature>
<keyword evidence="2" id="KW-1133">Transmembrane helix</keyword>
<dbReference type="InterPro" id="IPR011009">
    <property type="entry name" value="Kinase-like_dom_sf"/>
</dbReference>
<dbReference type="VEuPathDB" id="FungiDB:KRP22_14380"/>
<dbReference type="Proteomes" id="UP000005238">
    <property type="component" value="Unassembled WGS sequence"/>
</dbReference>
<dbReference type="HOGENOM" id="CLU_000288_63_45_1"/>
<dbReference type="eggNOG" id="KOG0192">
    <property type="taxonomic scope" value="Eukaryota"/>
</dbReference>
<accession>H3GRZ4</accession>
<dbReference type="PROSITE" id="PS00108">
    <property type="entry name" value="PROTEIN_KINASE_ST"/>
    <property type="match status" value="1"/>
</dbReference>
<feature type="transmembrane region" description="Helical" evidence="2">
    <location>
        <begin position="201"/>
        <end position="226"/>
    </location>
</feature>
<keyword evidence="2" id="KW-0472">Membrane</keyword>
<keyword evidence="2" id="KW-0812">Transmembrane</keyword>
<dbReference type="EMBL" id="DS566039">
    <property type="status" value="NOT_ANNOTATED_CDS"/>
    <property type="molecule type" value="Genomic_DNA"/>
</dbReference>
<dbReference type="VEuPathDB" id="FungiDB:KRP23_10911"/>
<dbReference type="PANTHER" id="PTHR44329:SF214">
    <property type="entry name" value="PROTEIN KINASE DOMAIN-CONTAINING PROTEIN"/>
    <property type="match status" value="1"/>
</dbReference>
<dbReference type="GO" id="GO:0005524">
    <property type="term" value="F:ATP binding"/>
    <property type="evidence" value="ECO:0007669"/>
    <property type="project" value="InterPro"/>
</dbReference>
<sequence length="588" mass="63895">MEFINKLLVFVLMALIIPSIAATMTNTITIYSDSQCNGTPVRVYMTEASNCTNSECTEGDFNGGVQYRTTACVESGRHEYIAEVFNGVSYVTLEHYDKGGCENLTFSSTFLAAGTCQSGTTNATVITKLHSNGSASIQAFDGLTCGRMASEFSLDEEVITNHTCVQDRYKFYSSTSKEAAGISSSSSSASKESAAEDSADIGIGAVIGIAIGGVALLLLCLAAYMLMRRRAKKKQLDEEPTTPTGLTPTKGGHASLKSSTAQAHSVTDPTDSQDRASELTGTIVGMWNDETIVAARLPREKVVINERISRGGFGEVYLGSFNDQVVAVKMLLPETRKSISHVNDFLSEVKMMATMEHPRITKFIGVAWDSLADLCVVSEYMAGGDLRALLSRFEKDQRPKGFDKDKVNVALHIAHALTYMHSLELPVIHRDLKSRNILLSEEMDAKLTDFGISRERVDQTMTAGVGTSLWMAPEVMLGEKYDDKADMFSFGVVLSELDSHSLPYSNAKDSSNSERKMPDAVILQQVMLGKLTVQFTQTSSQSMKDLGLACVSVDPNGRPTSAEALGKLQQILTQEMKTERGNDSSRTC</sequence>
<dbReference type="EnsemblProtists" id="Phyra79691">
    <property type="protein sequence ID" value="Phyra79691"/>
    <property type="gene ID" value="Phyra79691"/>
</dbReference>
<dbReference type="InterPro" id="IPR051681">
    <property type="entry name" value="Ser/Thr_Kinases-Pseudokinases"/>
</dbReference>
<dbReference type="GO" id="GO:0007165">
    <property type="term" value="P:signal transduction"/>
    <property type="evidence" value="ECO:0000318"/>
    <property type="project" value="GO_Central"/>
</dbReference>
<name>H3GRZ4_PHYRM</name>
<dbReference type="Gene3D" id="1.10.510.10">
    <property type="entry name" value="Transferase(Phosphotransferase) domain 1"/>
    <property type="match status" value="1"/>
</dbReference>
<reference evidence="5" key="2">
    <citation type="submission" date="2015-06" db="UniProtKB">
        <authorList>
            <consortium name="EnsemblProtists"/>
        </authorList>
    </citation>
    <scope>IDENTIFICATION</scope>
    <source>
        <strain evidence="5">Pr102</strain>
    </source>
</reference>
<dbReference type="InterPro" id="IPR000719">
    <property type="entry name" value="Prot_kinase_dom"/>
</dbReference>
<dbReference type="InterPro" id="IPR008271">
    <property type="entry name" value="Ser/Thr_kinase_AS"/>
</dbReference>
<dbReference type="Pfam" id="PF00069">
    <property type="entry name" value="Pkinase"/>
    <property type="match status" value="1"/>
</dbReference>
<dbReference type="InParanoid" id="H3GRZ4"/>
<evidence type="ECO:0000256" key="3">
    <source>
        <dbReference type="SAM" id="SignalP"/>
    </source>
</evidence>
<keyword evidence="3" id="KW-0732">Signal</keyword>
<feature type="signal peptide" evidence="3">
    <location>
        <begin position="1"/>
        <end position="22"/>
    </location>
</feature>
<dbReference type="GO" id="GO:0004674">
    <property type="term" value="F:protein serine/threonine kinase activity"/>
    <property type="evidence" value="ECO:0000318"/>
    <property type="project" value="GO_Central"/>
</dbReference>
<dbReference type="SMART" id="SM00220">
    <property type="entry name" value="S_TKc"/>
    <property type="match status" value="1"/>
</dbReference>
<evidence type="ECO:0000256" key="2">
    <source>
        <dbReference type="SAM" id="Phobius"/>
    </source>
</evidence>
<evidence type="ECO:0000256" key="1">
    <source>
        <dbReference type="SAM" id="MobiDB-lite"/>
    </source>
</evidence>
<organism evidence="5 6">
    <name type="scientific">Phytophthora ramorum</name>
    <name type="common">Sudden oak death agent</name>
    <dbReference type="NCBI Taxonomy" id="164328"/>
    <lineage>
        <taxon>Eukaryota</taxon>
        <taxon>Sar</taxon>
        <taxon>Stramenopiles</taxon>
        <taxon>Oomycota</taxon>
        <taxon>Peronosporomycetes</taxon>
        <taxon>Peronosporales</taxon>
        <taxon>Peronosporaceae</taxon>
        <taxon>Phytophthora</taxon>
    </lineage>
</organism>
<reference evidence="6" key="1">
    <citation type="journal article" date="2006" name="Science">
        <title>Phytophthora genome sequences uncover evolutionary origins and mechanisms of pathogenesis.</title>
        <authorList>
            <person name="Tyler B.M."/>
            <person name="Tripathy S."/>
            <person name="Zhang X."/>
            <person name="Dehal P."/>
            <person name="Jiang R.H."/>
            <person name="Aerts A."/>
            <person name="Arredondo F.D."/>
            <person name="Baxter L."/>
            <person name="Bensasson D."/>
            <person name="Beynon J.L."/>
            <person name="Chapman J."/>
            <person name="Damasceno C.M."/>
            <person name="Dorrance A.E."/>
            <person name="Dou D."/>
            <person name="Dickerman A.W."/>
            <person name="Dubchak I.L."/>
            <person name="Garbelotto M."/>
            <person name="Gijzen M."/>
            <person name="Gordon S.G."/>
            <person name="Govers F."/>
            <person name="Grunwald N.J."/>
            <person name="Huang W."/>
            <person name="Ivors K.L."/>
            <person name="Jones R.W."/>
            <person name="Kamoun S."/>
            <person name="Krampis K."/>
            <person name="Lamour K.H."/>
            <person name="Lee M.K."/>
            <person name="McDonald W.H."/>
            <person name="Medina M."/>
            <person name="Meijer H.J."/>
            <person name="Nordberg E.K."/>
            <person name="Maclean D.J."/>
            <person name="Ospina-Giraldo M.D."/>
            <person name="Morris P.F."/>
            <person name="Phuntumart V."/>
            <person name="Putnam N.H."/>
            <person name="Rash S."/>
            <person name="Rose J.K."/>
            <person name="Sakihama Y."/>
            <person name="Salamov A.A."/>
            <person name="Savidor A."/>
            <person name="Scheuring C.F."/>
            <person name="Smith B.M."/>
            <person name="Sobral B.W."/>
            <person name="Terry A."/>
            <person name="Torto-Alalibo T.A."/>
            <person name="Win J."/>
            <person name="Xu Z."/>
            <person name="Zhang H."/>
            <person name="Grigoriev I.V."/>
            <person name="Rokhsar D.S."/>
            <person name="Boore J.L."/>
        </authorList>
    </citation>
    <scope>NUCLEOTIDE SEQUENCE [LARGE SCALE GENOMIC DNA]</scope>
    <source>
        <strain evidence="6">Pr102</strain>
    </source>
</reference>
<feature type="domain" description="Protein kinase" evidence="4">
    <location>
        <begin position="302"/>
        <end position="572"/>
    </location>
</feature>
<dbReference type="VEuPathDB" id="FungiDB:KRP22_11822"/>